<dbReference type="EMBL" id="QGNW01002039">
    <property type="protein sequence ID" value="RVW26107.1"/>
    <property type="molecule type" value="Genomic_DNA"/>
</dbReference>
<reference evidence="1 2" key="1">
    <citation type="journal article" date="2018" name="PLoS Genet.">
        <title>Population sequencing reveals clonal diversity and ancestral inbreeding in the grapevine cultivar Chardonnay.</title>
        <authorList>
            <person name="Roach M.J."/>
            <person name="Johnson D.L."/>
            <person name="Bohlmann J."/>
            <person name="van Vuuren H.J."/>
            <person name="Jones S.J."/>
            <person name="Pretorius I.S."/>
            <person name="Schmidt S.A."/>
            <person name="Borneman A.R."/>
        </authorList>
    </citation>
    <scope>NUCLEOTIDE SEQUENCE [LARGE SCALE GENOMIC DNA]</scope>
    <source>
        <strain evidence="2">cv. Chardonnay</strain>
        <tissue evidence="1">Leaf</tissue>
    </source>
</reference>
<name>A0A438CSA6_VITVI</name>
<protein>
    <submittedName>
        <fullName evidence="1">Uncharacterized protein</fullName>
    </submittedName>
</protein>
<evidence type="ECO:0000313" key="1">
    <source>
        <dbReference type="EMBL" id="RVW26107.1"/>
    </source>
</evidence>
<organism evidence="1 2">
    <name type="scientific">Vitis vinifera</name>
    <name type="common">Grape</name>
    <dbReference type="NCBI Taxonomy" id="29760"/>
    <lineage>
        <taxon>Eukaryota</taxon>
        <taxon>Viridiplantae</taxon>
        <taxon>Streptophyta</taxon>
        <taxon>Embryophyta</taxon>
        <taxon>Tracheophyta</taxon>
        <taxon>Spermatophyta</taxon>
        <taxon>Magnoliopsida</taxon>
        <taxon>eudicotyledons</taxon>
        <taxon>Gunneridae</taxon>
        <taxon>Pentapetalae</taxon>
        <taxon>rosids</taxon>
        <taxon>Vitales</taxon>
        <taxon>Vitaceae</taxon>
        <taxon>Viteae</taxon>
        <taxon>Vitis</taxon>
    </lineage>
</organism>
<comment type="caution">
    <text evidence="1">The sequence shown here is derived from an EMBL/GenBank/DDBJ whole genome shotgun (WGS) entry which is preliminary data.</text>
</comment>
<dbReference type="AlphaFoldDB" id="A0A438CSA6"/>
<proteinExistence type="predicted"/>
<sequence>MINSSPTRNFKKGKEFYCRHKTPYLSWEAQVKVDRLVHNSPSMFQWSGGIIEFKWQGHLQSQWISSQAIHGAIQTRKGGHQPP</sequence>
<evidence type="ECO:0000313" key="2">
    <source>
        <dbReference type="Proteomes" id="UP000288805"/>
    </source>
</evidence>
<gene>
    <name evidence="1" type="ORF">CK203_114944</name>
</gene>
<accession>A0A438CSA6</accession>
<dbReference type="Proteomes" id="UP000288805">
    <property type="component" value="Unassembled WGS sequence"/>
</dbReference>